<evidence type="ECO:0000313" key="1">
    <source>
        <dbReference type="EMBL" id="KKL04561.1"/>
    </source>
</evidence>
<comment type="caution">
    <text evidence="1">The sequence shown here is derived from an EMBL/GenBank/DDBJ whole genome shotgun (WGS) entry which is preliminary data.</text>
</comment>
<dbReference type="AlphaFoldDB" id="A0A0F9CFW9"/>
<sequence length="26" mass="2908">EHGQTTISAPCSLSHSYRESLSDRFV</sequence>
<accession>A0A0F9CFW9</accession>
<proteinExistence type="predicted"/>
<organism evidence="1">
    <name type="scientific">marine sediment metagenome</name>
    <dbReference type="NCBI Taxonomy" id="412755"/>
    <lineage>
        <taxon>unclassified sequences</taxon>
        <taxon>metagenomes</taxon>
        <taxon>ecological metagenomes</taxon>
    </lineage>
</organism>
<feature type="non-terminal residue" evidence="1">
    <location>
        <position position="1"/>
    </location>
</feature>
<gene>
    <name evidence="1" type="ORF">LCGC14_2614860</name>
</gene>
<protein>
    <submittedName>
        <fullName evidence="1">Uncharacterized protein</fullName>
    </submittedName>
</protein>
<reference evidence="1" key="1">
    <citation type="journal article" date="2015" name="Nature">
        <title>Complex archaea that bridge the gap between prokaryotes and eukaryotes.</title>
        <authorList>
            <person name="Spang A."/>
            <person name="Saw J.H."/>
            <person name="Jorgensen S.L."/>
            <person name="Zaremba-Niedzwiedzka K."/>
            <person name="Martijn J."/>
            <person name="Lind A.E."/>
            <person name="van Eijk R."/>
            <person name="Schleper C."/>
            <person name="Guy L."/>
            <person name="Ettema T.J."/>
        </authorList>
    </citation>
    <scope>NUCLEOTIDE SEQUENCE</scope>
</reference>
<name>A0A0F9CFW9_9ZZZZ</name>
<dbReference type="EMBL" id="LAZR01044476">
    <property type="protein sequence ID" value="KKL04561.1"/>
    <property type="molecule type" value="Genomic_DNA"/>
</dbReference>